<organism evidence="1">
    <name type="scientific">Magallana gigas</name>
    <name type="common">Pacific oyster</name>
    <name type="synonym">Crassostrea gigas</name>
    <dbReference type="NCBI Taxonomy" id="29159"/>
    <lineage>
        <taxon>Eukaryota</taxon>
        <taxon>Metazoa</taxon>
        <taxon>Spiralia</taxon>
        <taxon>Lophotrochozoa</taxon>
        <taxon>Mollusca</taxon>
        <taxon>Bivalvia</taxon>
        <taxon>Autobranchia</taxon>
        <taxon>Pteriomorphia</taxon>
        <taxon>Ostreida</taxon>
        <taxon>Ostreoidea</taxon>
        <taxon>Ostreidae</taxon>
        <taxon>Magallana</taxon>
    </lineage>
</organism>
<sequence length="263" mass="28711">MALLAYLLQNQKTKVKIYCVPGYYGLQCSKSCVAPFYGVGCQKLCSGCPISLCDVSYGCPRITEARISTTSLLYITTTIENIKSSLVGETTVTKTESSSIASKSSTTILLTLNSKHKYGKIDYCCDNYYFDSIKKDCLECPNGSHGRNCSKTCVIPKYGWLCYETCECKNDEYCDIVSGCLNDCVPAYYGLQCSKSCVAPFYGCSCPEARISTTSFLYVSTTIENIKSSLVGETTVTKTESSSIASKSSTTVNRKPTSSIKEL</sequence>
<dbReference type="HOGENOM" id="CLU_1058649_0_0_1"/>
<protein>
    <submittedName>
        <fullName evidence="1">Multiple epidermal growth factor-like domains 6</fullName>
    </submittedName>
</protein>
<accession>K1PIG9</accession>
<dbReference type="AlphaFoldDB" id="K1PIG9"/>
<gene>
    <name evidence="1" type="ORF">CGI_10003993</name>
</gene>
<evidence type="ECO:0000313" key="1">
    <source>
        <dbReference type="EMBL" id="EKC21373.1"/>
    </source>
</evidence>
<dbReference type="EMBL" id="JH817006">
    <property type="protein sequence ID" value="EKC21373.1"/>
    <property type="molecule type" value="Genomic_DNA"/>
</dbReference>
<dbReference type="InParanoid" id="K1PIG9"/>
<dbReference type="Gene3D" id="2.170.300.10">
    <property type="entry name" value="Tie2 ligand-binding domain superfamily"/>
    <property type="match status" value="2"/>
</dbReference>
<name>K1PIG9_MAGGI</name>
<reference evidence="1" key="1">
    <citation type="journal article" date="2012" name="Nature">
        <title>The oyster genome reveals stress adaptation and complexity of shell formation.</title>
        <authorList>
            <person name="Zhang G."/>
            <person name="Fang X."/>
            <person name="Guo X."/>
            <person name="Li L."/>
            <person name="Luo R."/>
            <person name="Xu F."/>
            <person name="Yang P."/>
            <person name="Zhang L."/>
            <person name="Wang X."/>
            <person name="Qi H."/>
            <person name="Xiong Z."/>
            <person name="Que H."/>
            <person name="Xie Y."/>
            <person name="Holland P.W."/>
            <person name="Paps J."/>
            <person name="Zhu Y."/>
            <person name="Wu F."/>
            <person name="Chen Y."/>
            <person name="Wang J."/>
            <person name="Peng C."/>
            <person name="Meng J."/>
            <person name="Yang L."/>
            <person name="Liu J."/>
            <person name="Wen B."/>
            <person name="Zhang N."/>
            <person name="Huang Z."/>
            <person name="Zhu Q."/>
            <person name="Feng Y."/>
            <person name="Mount A."/>
            <person name="Hedgecock D."/>
            <person name="Xu Z."/>
            <person name="Liu Y."/>
            <person name="Domazet-Loso T."/>
            <person name="Du Y."/>
            <person name="Sun X."/>
            <person name="Zhang S."/>
            <person name="Liu B."/>
            <person name="Cheng P."/>
            <person name="Jiang X."/>
            <person name="Li J."/>
            <person name="Fan D."/>
            <person name="Wang W."/>
            <person name="Fu W."/>
            <person name="Wang T."/>
            <person name="Wang B."/>
            <person name="Zhang J."/>
            <person name="Peng Z."/>
            <person name="Li Y."/>
            <person name="Li N."/>
            <person name="Wang J."/>
            <person name="Chen M."/>
            <person name="He Y."/>
            <person name="Tan F."/>
            <person name="Song X."/>
            <person name="Zheng Q."/>
            <person name="Huang R."/>
            <person name="Yang H."/>
            <person name="Du X."/>
            <person name="Chen L."/>
            <person name="Yang M."/>
            <person name="Gaffney P.M."/>
            <person name="Wang S."/>
            <person name="Luo L."/>
            <person name="She Z."/>
            <person name="Ming Y."/>
            <person name="Huang W."/>
            <person name="Zhang S."/>
            <person name="Huang B."/>
            <person name="Zhang Y."/>
            <person name="Qu T."/>
            <person name="Ni P."/>
            <person name="Miao G."/>
            <person name="Wang J."/>
            <person name="Wang Q."/>
            <person name="Steinberg C.E."/>
            <person name="Wang H."/>
            <person name="Li N."/>
            <person name="Qian L."/>
            <person name="Zhang G."/>
            <person name="Li Y."/>
            <person name="Yang H."/>
            <person name="Liu X."/>
            <person name="Wang J."/>
            <person name="Yin Y."/>
            <person name="Wang J."/>
        </authorList>
    </citation>
    <scope>NUCLEOTIDE SEQUENCE [LARGE SCALE GENOMIC DNA]</scope>
    <source>
        <strain evidence="1">05x7-T-G4-1.051#20</strain>
    </source>
</reference>
<proteinExistence type="predicted"/>